<sequence>MARMEHLQTVTGHKGIVWNVSWHPLGNIFASCGEDKTIKLWNKEGQEWVIKTVLVDGHQRTIREVSWSPCGNFLASGSFDATTAIWDKKSGQFECNATLEGHENEVKSVAWSQSGQLLATCGRDKSVWVWEVAGDDEYECASVLNAHNQDVKKVVWHPTQDILASASYDNTVKMYKEDPVDNDWSCVATLHSHESTVWSLAFDKTGERLATCSDDKTVKIWKEYKPDNQEGVIVTDRDSVWKCVCTLSGFHTRCVYDIAWCHKTGLLATACGDDIIRIFKEAEDSDPNTPTFDLVCTKLNAHAQDVNCVAWNPSGNQELLYSLMLLKIGKLFSGKTSILKNFYSVSASTKMSTGEVTGVKLSKVVSVLEEFAPKNLAESWDNTGLLIEPYTPSWDCVRGGVNDWLASAFPVKESNPITPGVDPNFGAGRYVHLQFEISLSDAIAKVKQLTGLPHVRLALAKGKSLADNINTVALCAGSGASVLKGVNADLYLTGEMLHHDLLDAAQKGISVILTNHSDSERGFLTVFSPDLQKRLDNQVKVFVSQCDKDPLVTL</sequence>
<name>A0ACC0KF77_CHOFU</name>
<dbReference type="Proteomes" id="UP001064048">
    <property type="component" value="Chromosome 5"/>
</dbReference>
<evidence type="ECO:0000313" key="1">
    <source>
        <dbReference type="EMBL" id="KAI8435104.1"/>
    </source>
</evidence>
<gene>
    <name evidence="1" type="ORF">MSG28_003495</name>
</gene>
<evidence type="ECO:0000313" key="2">
    <source>
        <dbReference type="Proteomes" id="UP001064048"/>
    </source>
</evidence>
<keyword evidence="2" id="KW-1185">Reference proteome</keyword>
<accession>A0ACC0KF77</accession>
<reference evidence="1 2" key="1">
    <citation type="journal article" date="2022" name="Genome Biol. Evol.">
        <title>The Spruce Budworm Genome: Reconstructing the Evolutionary History of Antifreeze Proteins.</title>
        <authorList>
            <person name="Beliveau C."/>
            <person name="Gagne P."/>
            <person name="Picq S."/>
            <person name="Vernygora O."/>
            <person name="Keeling C.I."/>
            <person name="Pinkney K."/>
            <person name="Doucet D."/>
            <person name="Wen F."/>
            <person name="Johnston J.S."/>
            <person name="Maaroufi H."/>
            <person name="Boyle B."/>
            <person name="Laroche J."/>
            <person name="Dewar K."/>
            <person name="Juretic N."/>
            <person name="Blackburn G."/>
            <person name="Nisole A."/>
            <person name="Brunet B."/>
            <person name="Brandao M."/>
            <person name="Lumley L."/>
            <person name="Duan J."/>
            <person name="Quan G."/>
            <person name="Lucarotti C.J."/>
            <person name="Roe A.D."/>
            <person name="Sperling F.A.H."/>
            <person name="Levesque R.C."/>
            <person name="Cusson M."/>
        </authorList>
    </citation>
    <scope>NUCLEOTIDE SEQUENCE [LARGE SCALE GENOMIC DNA]</scope>
    <source>
        <strain evidence="1">Glfc:IPQL:Cfum</strain>
    </source>
</reference>
<comment type="caution">
    <text evidence="1">The sequence shown here is derived from an EMBL/GenBank/DDBJ whole genome shotgun (WGS) entry which is preliminary data.</text>
</comment>
<organism evidence="1 2">
    <name type="scientific">Choristoneura fumiferana</name>
    <name type="common">Spruce budworm moth</name>
    <name type="synonym">Archips fumiferana</name>
    <dbReference type="NCBI Taxonomy" id="7141"/>
    <lineage>
        <taxon>Eukaryota</taxon>
        <taxon>Metazoa</taxon>
        <taxon>Ecdysozoa</taxon>
        <taxon>Arthropoda</taxon>
        <taxon>Hexapoda</taxon>
        <taxon>Insecta</taxon>
        <taxon>Pterygota</taxon>
        <taxon>Neoptera</taxon>
        <taxon>Endopterygota</taxon>
        <taxon>Lepidoptera</taxon>
        <taxon>Glossata</taxon>
        <taxon>Ditrysia</taxon>
        <taxon>Tortricoidea</taxon>
        <taxon>Tortricidae</taxon>
        <taxon>Tortricinae</taxon>
        <taxon>Choristoneura</taxon>
    </lineage>
</organism>
<dbReference type="EMBL" id="CM046105">
    <property type="protein sequence ID" value="KAI8435104.1"/>
    <property type="molecule type" value="Genomic_DNA"/>
</dbReference>
<proteinExistence type="predicted"/>
<protein>
    <submittedName>
        <fullName evidence="1">Uncharacterized protein</fullName>
    </submittedName>
</protein>